<dbReference type="InterPro" id="IPR041577">
    <property type="entry name" value="RT_RNaseH_2"/>
</dbReference>
<dbReference type="OrthoDB" id="2013610at2759"/>
<dbReference type="GO" id="GO:0003676">
    <property type="term" value="F:nucleic acid binding"/>
    <property type="evidence" value="ECO:0007669"/>
    <property type="project" value="InterPro"/>
</dbReference>
<sequence>MHHVLVDDEGRTGQLQGSTQGQSVGKSSTPRVQVGAGNERFARTVQEIGRPERGEPSRQDFKSRSGGQALRNMSYGSVFQRQSQRIPSQSISSTGRLRPGQESIASTIRGHQQCKAKESCWKTQATEKGLCYDSTRSGGCTKHYYWMLEPLPEGLAPVGDVLLVNEEVVFRKLGFAEVVFRGMRKVVPRSLISVLKAEKLLRKDDLSGLPLEREIEFTTELLPGTAPISQAPYRMAPSELKELKLKGPGLFSKIDLRSRYHQLKVRESDIPKTAFRTRESHEEHLRIVLQTLRDKYLFAKFSKCEFWLEQVVFLGHVVSAKGVRYYRHFIEDFSQLALSLTTLTRKNAKFEWSDKCKQSFLELKKRLVTAAILALPVTGKDYVIYCDASRQGLGYVLMQDENVIAYASRKLKKHECNYPTHDLELAAVVLALKIWRHYLFEEKCHIFTNHKSKANVVADALSRKSRLLKSALCGIQAPLLTGIMRRQSENNNLQKKLGKSKKVRQRPGGLLYPLPVPEWKWEHITMDFLFRLPRTSSGHDAIWVIVEKLTKTTRFILVKAISMLDQLARLYVDKIVSQYRVPVSIVSYRDPRFTTKFCPSLQKAIGIGLKFNTSFHPQADGQSEKTIPTLEEMLRACVLQLKGSWDTHLPLMEFAYNNCYRSSIGMTPYEGLYGRPCRTSVCWNEVGELASRS</sequence>
<dbReference type="AlphaFoldDB" id="A0A5D3DA29"/>
<dbReference type="InterPro" id="IPR012337">
    <property type="entry name" value="RNaseH-like_sf"/>
</dbReference>
<evidence type="ECO:0000313" key="4">
    <source>
        <dbReference type="EMBL" id="KAA0033237.1"/>
    </source>
</evidence>
<evidence type="ECO:0000256" key="2">
    <source>
        <dbReference type="SAM" id="MobiDB-lite"/>
    </source>
</evidence>
<protein>
    <submittedName>
        <fullName evidence="5">DNA/RNA polymerases superfamily protein</fullName>
    </submittedName>
</protein>
<dbReference type="InterPro" id="IPR043502">
    <property type="entry name" value="DNA/RNA_pol_sf"/>
</dbReference>
<dbReference type="Proteomes" id="UP000321947">
    <property type="component" value="Unassembled WGS sequence"/>
</dbReference>
<name>A0A5D3DA29_CUCMM</name>
<feature type="compositionally biased region" description="Low complexity" evidence="2">
    <location>
        <begin position="12"/>
        <end position="23"/>
    </location>
</feature>
<feature type="compositionally biased region" description="Low complexity" evidence="2">
    <location>
        <begin position="80"/>
        <end position="93"/>
    </location>
</feature>
<dbReference type="PANTHER" id="PTHR37984:SF5">
    <property type="entry name" value="PROTEIN NYNRIN-LIKE"/>
    <property type="match status" value="1"/>
</dbReference>
<gene>
    <name evidence="5" type="ORF">E5676_scaffold590G00050</name>
    <name evidence="4" type="ORF">E6C27_scaffold845G00290</name>
</gene>
<dbReference type="FunFam" id="3.10.20.370:FF:000001">
    <property type="entry name" value="Retrovirus-related Pol polyprotein from transposon 17.6-like protein"/>
    <property type="match status" value="1"/>
</dbReference>
<evidence type="ECO:0000313" key="7">
    <source>
        <dbReference type="Proteomes" id="UP000321947"/>
    </source>
</evidence>
<dbReference type="InterPro" id="IPR043128">
    <property type="entry name" value="Rev_trsase/Diguanyl_cyclase"/>
</dbReference>
<dbReference type="Gene3D" id="3.10.20.370">
    <property type="match status" value="1"/>
</dbReference>
<dbReference type="CDD" id="cd09274">
    <property type="entry name" value="RNase_HI_RT_Ty3"/>
    <property type="match status" value="1"/>
</dbReference>
<dbReference type="Proteomes" id="UP000321393">
    <property type="component" value="Unassembled WGS sequence"/>
</dbReference>
<dbReference type="InterPro" id="IPR036397">
    <property type="entry name" value="RNaseH_sf"/>
</dbReference>
<evidence type="ECO:0000313" key="6">
    <source>
        <dbReference type="Proteomes" id="UP000321393"/>
    </source>
</evidence>
<comment type="caution">
    <text evidence="5">The sequence shown here is derived from an EMBL/GenBank/DDBJ whole genome shotgun (WGS) entry which is preliminary data.</text>
</comment>
<dbReference type="GO" id="GO:0003824">
    <property type="term" value="F:catalytic activity"/>
    <property type="evidence" value="ECO:0007669"/>
    <property type="project" value="UniProtKB-KW"/>
</dbReference>
<feature type="compositionally biased region" description="Basic and acidic residues" evidence="2">
    <location>
        <begin position="49"/>
        <end position="63"/>
    </location>
</feature>
<dbReference type="Gene3D" id="3.10.10.10">
    <property type="entry name" value="HIV Type 1 Reverse Transcriptase, subunit A, domain 1"/>
    <property type="match status" value="1"/>
</dbReference>
<dbReference type="SUPFAM" id="SSF56672">
    <property type="entry name" value="DNA/RNA polymerases"/>
    <property type="match status" value="1"/>
</dbReference>
<dbReference type="PROSITE" id="PS50994">
    <property type="entry name" value="INTEGRASE"/>
    <property type="match status" value="1"/>
</dbReference>
<evidence type="ECO:0000313" key="5">
    <source>
        <dbReference type="EMBL" id="TYK20413.1"/>
    </source>
</evidence>
<dbReference type="EMBL" id="SSTD01006310">
    <property type="protein sequence ID" value="TYK20413.1"/>
    <property type="molecule type" value="Genomic_DNA"/>
</dbReference>
<reference evidence="6 7" key="1">
    <citation type="submission" date="2019-08" db="EMBL/GenBank/DDBJ databases">
        <title>Draft genome sequences of two oriental melons (Cucumis melo L. var makuwa).</title>
        <authorList>
            <person name="Kwon S.-Y."/>
        </authorList>
    </citation>
    <scope>NUCLEOTIDE SEQUENCE [LARGE SCALE GENOMIC DNA]</scope>
    <source>
        <strain evidence="7">cv. Chang Bougi</strain>
        <strain evidence="6">cv. SW 3</strain>
        <tissue evidence="5">Leaf</tissue>
    </source>
</reference>
<feature type="domain" description="Integrase catalytic" evidence="3">
    <location>
        <begin position="513"/>
        <end position="676"/>
    </location>
</feature>
<feature type="region of interest" description="Disordered" evidence="2">
    <location>
        <begin position="1"/>
        <end position="100"/>
    </location>
</feature>
<dbReference type="InterPro" id="IPR001584">
    <property type="entry name" value="Integrase_cat-core"/>
</dbReference>
<dbReference type="PANTHER" id="PTHR37984">
    <property type="entry name" value="PROTEIN CBG26694"/>
    <property type="match status" value="1"/>
</dbReference>
<dbReference type="InterPro" id="IPR050951">
    <property type="entry name" value="Retrovirus_Pol_polyprotein"/>
</dbReference>
<organism evidence="5 7">
    <name type="scientific">Cucumis melo var. makuwa</name>
    <name type="common">Oriental melon</name>
    <dbReference type="NCBI Taxonomy" id="1194695"/>
    <lineage>
        <taxon>Eukaryota</taxon>
        <taxon>Viridiplantae</taxon>
        <taxon>Streptophyta</taxon>
        <taxon>Embryophyta</taxon>
        <taxon>Tracheophyta</taxon>
        <taxon>Spermatophyta</taxon>
        <taxon>Magnoliopsida</taxon>
        <taxon>eudicotyledons</taxon>
        <taxon>Gunneridae</taxon>
        <taxon>Pentapetalae</taxon>
        <taxon>rosids</taxon>
        <taxon>fabids</taxon>
        <taxon>Cucurbitales</taxon>
        <taxon>Cucurbitaceae</taxon>
        <taxon>Benincaseae</taxon>
        <taxon>Cucumis</taxon>
    </lineage>
</organism>
<dbReference type="SUPFAM" id="SSF53098">
    <property type="entry name" value="Ribonuclease H-like"/>
    <property type="match status" value="1"/>
</dbReference>
<keyword evidence="1" id="KW-0511">Multifunctional enzyme</keyword>
<dbReference type="EMBL" id="SSTE01020899">
    <property type="protein sequence ID" value="KAA0033237.1"/>
    <property type="molecule type" value="Genomic_DNA"/>
</dbReference>
<proteinExistence type="predicted"/>
<evidence type="ECO:0000259" key="3">
    <source>
        <dbReference type="PROSITE" id="PS50994"/>
    </source>
</evidence>
<feature type="compositionally biased region" description="Basic and acidic residues" evidence="2">
    <location>
        <begin position="1"/>
        <end position="11"/>
    </location>
</feature>
<dbReference type="Gene3D" id="3.30.70.270">
    <property type="match status" value="3"/>
</dbReference>
<accession>A0A5D3DA29</accession>
<dbReference type="Gene3D" id="3.30.420.10">
    <property type="entry name" value="Ribonuclease H-like superfamily/Ribonuclease H"/>
    <property type="match status" value="1"/>
</dbReference>
<evidence type="ECO:0000256" key="1">
    <source>
        <dbReference type="ARBA" id="ARBA00023268"/>
    </source>
</evidence>
<dbReference type="GO" id="GO:0015074">
    <property type="term" value="P:DNA integration"/>
    <property type="evidence" value="ECO:0007669"/>
    <property type="project" value="InterPro"/>
</dbReference>
<dbReference type="Pfam" id="PF17919">
    <property type="entry name" value="RT_RNaseH_2"/>
    <property type="match status" value="1"/>
</dbReference>